<dbReference type="EMBL" id="CP041046">
    <property type="protein sequence ID" value="QDE41673.1"/>
    <property type="molecule type" value="Genomic_DNA"/>
</dbReference>
<gene>
    <name evidence="3" type="ORF">FIV34_14090</name>
</gene>
<proteinExistence type="predicted"/>
<name>A0A4Y5ZC41_9GAMM</name>
<dbReference type="PANTHER" id="PTHR48081">
    <property type="entry name" value="AB HYDROLASE SUPERFAMILY PROTEIN C4A8.06C"/>
    <property type="match status" value="1"/>
</dbReference>
<organism evidence="3 4">
    <name type="scientific">Luteibacter pinisoli</name>
    <dbReference type="NCBI Taxonomy" id="2589080"/>
    <lineage>
        <taxon>Bacteria</taxon>
        <taxon>Pseudomonadati</taxon>
        <taxon>Pseudomonadota</taxon>
        <taxon>Gammaproteobacteria</taxon>
        <taxon>Lysobacterales</taxon>
        <taxon>Rhodanobacteraceae</taxon>
        <taxon>Luteibacter</taxon>
    </lineage>
</organism>
<feature type="domain" description="BD-FAE-like" evidence="2">
    <location>
        <begin position="41"/>
        <end position="227"/>
    </location>
</feature>
<dbReference type="Pfam" id="PF20434">
    <property type="entry name" value="BD-FAE"/>
    <property type="match status" value="1"/>
</dbReference>
<sequence>MLHLGTMPLYDTVPGAKGHGLDDTPGLTVFPPIGTPNGTAVIIAPGGSYRGLAGDLEGREVADWFASRGVVAFVFRYRLGERYPLPVPLMDAQRAVQVVRAHAADYGIDPRKVGFMGFSAGGHLAATLETQAGVVAGGADDAIGRTDPRPDFVVLGYPAFSMFDSDQRSALAYCVTLKVPPSTCTPAYLERYQPVRHVTANTPPTFIFHTAEDETIPVEGSVAYFQALKRAGVPAELHVFEKGPHGTGLGATYPALRVWPALLEQWLVGRGLLPK</sequence>
<protein>
    <submittedName>
        <fullName evidence="3">Alpha/beta hydrolase</fullName>
    </submittedName>
</protein>
<evidence type="ECO:0000313" key="4">
    <source>
        <dbReference type="Proteomes" id="UP000316093"/>
    </source>
</evidence>
<reference evidence="3 4" key="1">
    <citation type="submission" date="2019-06" db="EMBL/GenBank/DDBJ databases">
        <title>A complete genome sequence for Luteibacter pinisoli MAH-14.</title>
        <authorList>
            <person name="Baltrus D.A."/>
        </authorList>
    </citation>
    <scope>NUCLEOTIDE SEQUENCE [LARGE SCALE GENOMIC DNA]</scope>
    <source>
        <strain evidence="3 4">MAH-14</strain>
    </source>
</reference>
<dbReference type="InterPro" id="IPR050300">
    <property type="entry name" value="GDXG_lipolytic_enzyme"/>
</dbReference>
<accession>A0A4Y5ZC41</accession>
<dbReference type="Proteomes" id="UP000316093">
    <property type="component" value="Chromosome"/>
</dbReference>
<dbReference type="PANTHER" id="PTHR48081:SF6">
    <property type="entry name" value="PEPTIDASE S9 PROLYL OLIGOPEPTIDASE CATALYTIC DOMAIN-CONTAINING PROTEIN"/>
    <property type="match status" value="1"/>
</dbReference>
<dbReference type="SUPFAM" id="SSF53474">
    <property type="entry name" value="alpha/beta-Hydrolases"/>
    <property type="match status" value="1"/>
</dbReference>
<dbReference type="InterPro" id="IPR049492">
    <property type="entry name" value="BD-FAE-like_dom"/>
</dbReference>
<evidence type="ECO:0000313" key="3">
    <source>
        <dbReference type="EMBL" id="QDE41673.1"/>
    </source>
</evidence>
<dbReference type="OrthoDB" id="9771666at2"/>
<dbReference type="AlphaFoldDB" id="A0A4Y5ZC41"/>
<keyword evidence="4" id="KW-1185">Reference proteome</keyword>
<dbReference type="InterPro" id="IPR029058">
    <property type="entry name" value="AB_hydrolase_fold"/>
</dbReference>
<evidence type="ECO:0000259" key="2">
    <source>
        <dbReference type="Pfam" id="PF20434"/>
    </source>
</evidence>
<keyword evidence="1 3" id="KW-0378">Hydrolase</keyword>
<dbReference type="GO" id="GO:0016787">
    <property type="term" value="F:hydrolase activity"/>
    <property type="evidence" value="ECO:0007669"/>
    <property type="project" value="UniProtKB-KW"/>
</dbReference>
<evidence type="ECO:0000256" key="1">
    <source>
        <dbReference type="ARBA" id="ARBA00022801"/>
    </source>
</evidence>
<dbReference type="Gene3D" id="3.40.50.1820">
    <property type="entry name" value="alpha/beta hydrolase"/>
    <property type="match status" value="1"/>
</dbReference>
<dbReference type="KEGG" id="lpy:FIV34_14090"/>